<evidence type="ECO:0000313" key="2">
    <source>
        <dbReference type="EMBL" id="KKM05696.1"/>
    </source>
</evidence>
<feature type="compositionally biased region" description="Basic and acidic residues" evidence="1">
    <location>
        <begin position="30"/>
        <end position="50"/>
    </location>
</feature>
<accession>A0A0F9JIT9</accession>
<sequence length="62" mass="7131">MSKLSQMTISELLEEIESLQEELALVTKERDELREQKERAEYSKADHDAGQADLAHTSGERR</sequence>
<feature type="region of interest" description="Disordered" evidence="1">
    <location>
        <begin position="30"/>
        <end position="62"/>
    </location>
</feature>
<gene>
    <name evidence="2" type="ORF">LCGC14_1751540</name>
</gene>
<reference evidence="2" key="1">
    <citation type="journal article" date="2015" name="Nature">
        <title>Complex archaea that bridge the gap between prokaryotes and eukaryotes.</title>
        <authorList>
            <person name="Spang A."/>
            <person name="Saw J.H."/>
            <person name="Jorgensen S.L."/>
            <person name="Zaremba-Niedzwiedzka K."/>
            <person name="Martijn J."/>
            <person name="Lind A.E."/>
            <person name="van Eijk R."/>
            <person name="Schleper C."/>
            <person name="Guy L."/>
            <person name="Ettema T.J."/>
        </authorList>
    </citation>
    <scope>NUCLEOTIDE SEQUENCE</scope>
</reference>
<proteinExistence type="predicted"/>
<dbReference type="EMBL" id="LAZR01016161">
    <property type="protein sequence ID" value="KKM05696.1"/>
    <property type="molecule type" value="Genomic_DNA"/>
</dbReference>
<dbReference type="AlphaFoldDB" id="A0A0F9JIT9"/>
<protein>
    <submittedName>
        <fullName evidence="2">Uncharacterized protein</fullName>
    </submittedName>
</protein>
<evidence type="ECO:0000256" key="1">
    <source>
        <dbReference type="SAM" id="MobiDB-lite"/>
    </source>
</evidence>
<organism evidence="2">
    <name type="scientific">marine sediment metagenome</name>
    <dbReference type="NCBI Taxonomy" id="412755"/>
    <lineage>
        <taxon>unclassified sequences</taxon>
        <taxon>metagenomes</taxon>
        <taxon>ecological metagenomes</taxon>
    </lineage>
</organism>
<name>A0A0F9JIT9_9ZZZZ</name>
<comment type="caution">
    <text evidence="2">The sequence shown here is derived from an EMBL/GenBank/DDBJ whole genome shotgun (WGS) entry which is preliminary data.</text>
</comment>